<proteinExistence type="predicted"/>
<dbReference type="EMBL" id="CAJVPT010005032">
    <property type="protein sequence ID" value="CAG8515328.1"/>
    <property type="molecule type" value="Genomic_DNA"/>
</dbReference>
<keyword evidence="2" id="KW-1185">Reference proteome</keyword>
<sequence>MECKDADAEIAKVRWDLINSETDKAQLSTPGDNVNEQYDGVVTLLRETTLLNDLEKNKAIENFTFIKDRENLIRLQKPTRTCEKCRRPQYAILFCDQCARELLEKNFENWTSENKIIDQAIRQSQINLPLPRYLIEWIPFDDLDDIKYKASGGCAVIYTAIWKKGVALSFDNEKKEFVRSNEGVVALKKLLNSQHADEKFLEELKVHILLGSRGYTVATCYGVTKDPSTGEYIL</sequence>
<accession>A0ACA9L876</accession>
<dbReference type="Proteomes" id="UP000789525">
    <property type="component" value="Unassembled WGS sequence"/>
</dbReference>
<protein>
    <submittedName>
        <fullName evidence="1">2727_t:CDS:1</fullName>
    </submittedName>
</protein>
<evidence type="ECO:0000313" key="2">
    <source>
        <dbReference type="Proteomes" id="UP000789525"/>
    </source>
</evidence>
<gene>
    <name evidence="1" type="ORF">ACOLOM_LOCUS3407</name>
</gene>
<feature type="non-terminal residue" evidence="1">
    <location>
        <position position="234"/>
    </location>
</feature>
<name>A0ACA9L876_9GLOM</name>
<comment type="caution">
    <text evidence="1">The sequence shown here is derived from an EMBL/GenBank/DDBJ whole genome shotgun (WGS) entry which is preliminary data.</text>
</comment>
<reference evidence="1" key="1">
    <citation type="submission" date="2021-06" db="EMBL/GenBank/DDBJ databases">
        <authorList>
            <person name="Kallberg Y."/>
            <person name="Tangrot J."/>
            <person name="Rosling A."/>
        </authorList>
    </citation>
    <scope>NUCLEOTIDE SEQUENCE</scope>
    <source>
        <strain evidence="1">CL356</strain>
    </source>
</reference>
<evidence type="ECO:0000313" key="1">
    <source>
        <dbReference type="EMBL" id="CAG8515328.1"/>
    </source>
</evidence>
<organism evidence="1 2">
    <name type="scientific">Acaulospora colombiana</name>
    <dbReference type="NCBI Taxonomy" id="27376"/>
    <lineage>
        <taxon>Eukaryota</taxon>
        <taxon>Fungi</taxon>
        <taxon>Fungi incertae sedis</taxon>
        <taxon>Mucoromycota</taxon>
        <taxon>Glomeromycotina</taxon>
        <taxon>Glomeromycetes</taxon>
        <taxon>Diversisporales</taxon>
        <taxon>Acaulosporaceae</taxon>
        <taxon>Acaulospora</taxon>
    </lineage>
</organism>